<dbReference type="InterPro" id="IPR039309">
    <property type="entry name" value="BT1"/>
</dbReference>
<feature type="transmembrane region" description="Helical" evidence="7">
    <location>
        <begin position="477"/>
        <end position="500"/>
    </location>
</feature>
<feature type="transmembrane region" description="Helical" evidence="7">
    <location>
        <begin position="215"/>
        <end position="235"/>
    </location>
</feature>
<dbReference type="PANTHER" id="PTHR31585:SF5">
    <property type="entry name" value="RNA-BINDING S4 DOMAIN-CONTAINING PROTEIN"/>
    <property type="match status" value="1"/>
</dbReference>
<evidence type="ECO:0000256" key="7">
    <source>
        <dbReference type="SAM" id="Phobius"/>
    </source>
</evidence>
<feature type="transmembrane region" description="Helical" evidence="7">
    <location>
        <begin position="183"/>
        <end position="203"/>
    </location>
</feature>
<dbReference type="Gene3D" id="1.20.1250.20">
    <property type="entry name" value="MFS general substrate transporter like domains"/>
    <property type="match status" value="1"/>
</dbReference>
<feature type="transmembrane region" description="Helical" evidence="7">
    <location>
        <begin position="366"/>
        <end position="383"/>
    </location>
</feature>
<name>A0A836CBB7_9STRA</name>
<dbReference type="OrthoDB" id="754047at2759"/>
<dbReference type="EMBL" id="JAFCMP010000490">
    <property type="protein sequence ID" value="KAG5179232.1"/>
    <property type="molecule type" value="Genomic_DNA"/>
</dbReference>
<dbReference type="SUPFAM" id="SSF103473">
    <property type="entry name" value="MFS general substrate transporter"/>
    <property type="match status" value="1"/>
</dbReference>
<sequence>MLSLGSPPRTEASQVFFPYSPISDLPHHAKQFASAAGLKLTDASNIAIPISYWLIGFLGSFIGTPLTVFLVQSLNAQPAQQNTIGVLLSIPWSFKLLYGFVSDVLPVGGLRRKPYFALGFALHSACFLLLAALEKPTFSSLAVLLFVATIGQIMADVMADTLVVERARLEDTEQRGQLQATCYAVRFMGSVLGCLMGAVVYNQVQWGWGLSFRQVCLLTGALPLMLLGTTLWTLYEMAATPKTVAQQCGDIWDTICLKAVWKPMAFVYVFNFFQVPNIAWQSFLQLSLHFEPYMLGLMATAGAVMTLLGIIAYKKFFFHVSWRHIYFTSVCVTTAFKLLQMCLIFKWNEKYLHMSNLYFALGDDVITQYIQGVQFLPVCIMYLRLCPDGSEGATYAMLTTFGNIALVCSASVGTLLSKIWEVGNEALRSDDFNGLWRLTLLTSSLAPIPLLLLRLLPANQDEQEHLITEKTRSRLGGSVFLLVLTTSLVWSISESFAVVLNAEAGSS</sequence>
<gene>
    <name evidence="8" type="ORF">JKP88DRAFT_280559</name>
</gene>
<keyword evidence="4 7" id="KW-0812">Transmembrane</keyword>
<organism evidence="8 9">
    <name type="scientific">Tribonema minus</name>
    <dbReference type="NCBI Taxonomy" id="303371"/>
    <lineage>
        <taxon>Eukaryota</taxon>
        <taxon>Sar</taxon>
        <taxon>Stramenopiles</taxon>
        <taxon>Ochrophyta</taxon>
        <taxon>PX clade</taxon>
        <taxon>Xanthophyceae</taxon>
        <taxon>Tribonematales</taxon>
        <taxon>Tribonemataceae</taxon>
        <taxon>Tribonema</taxon>
    </lineage>
</organism>
<keyword evidence="9" id="KW-1185">Reference proteome</keyword>
<dbReference type="GO" id="GO:0016020">
    <property type="term" value="C:membrane"/>
    <property type="evidence" value="ECO:0007669"/>
    <property type="project" value="UniProtKB-SubCell"/>
</dbReference>
<evidence type="ECO:0000256" key="6">
    <source>
        <dbReference type="ARBA" id="ARBA00023136"/>
    </source>
</evidence>
<dbReference type="Pfam" id="PF03092">
    <property type="entry name" value="BT1"/>
    <property type="match status" value="1"/>
</dbReference>
<feature type="transmembrane region" description="Helical" evidence="7">
    <location>
        <begin position="114"/>
        <end position="133"/>
    </location>
</feature>
<evidence type="ECO:0000256" key="1">
    <source>
        <dbReference type="ARBA" id="ARBA00004141"/>
    </source>
</evidence>
<feature type="transmembrane region" description="Helical" evidence="7">
    <location>
        <begin position="436"/>
        <end position="456"/>
    </location>
</feature>
<dbReference type="Proteomes" id="UP000664859">
    <property type="component" value="Unassembled WGS sequence"/>
</dbReference>
<reference evidence="8" key="1">
    <citation type="submission" date="2021-02" db="EMBL/GenBank/DDBJ databases">
        <title>First Annotated Genome of the Yellow-green Alga Tribonema minus.</title>
        <authorList>
            <person name="Mahan K.M."/>
        </authorList>
    </citation>
    <scope>NUCLEOTIDE SEQUENCE</scope>
    <source>
        <strain evidence="8">UTEX B ZZ1240</strain>
    </source>
</reference>
<evidence type="ECO:0000256" key="5">
    <source>
        <dbReference type="ARBA" id="ARBA00022989"/>
    </source>
</evidence>
<dbReference type="PANTHER" id="PTHR31585">
    <property type="entry name" value="FOLATE-BIOPTERIN TRANSPORTER 1, CHLOROPLASTIC"/>
    <property type="match status" value="1"/>
</dbReference>
<evidence type="ECO:0000256" key="3">
    <source>
        <dbReference type="ARBA" id="ARBA00022448"/>
    </source>
</evidence>
<feature type="transmembrane region" description="Helical" evidence="7">
    <location>
        <begin position="83"/>
        <end position="102"/>
    </location>
</feature>
<feature type="transmembrane region" description="Helical" evidence="7">
    <location>
        <begin position="140"/>
        <end position="163"/>
    </location>
</feature>
<keyword evidence="6 7" id="KW-0472">Membrane</keyword>
<protein>
    <submittedName>
        <fullName evidence="8">Folate-biopterin transporter</fullName>
    </submittedName>
</protein>
<evidence type="ECO:0000256" key="2">
    <source>
        <dbReference type="ARBA" id="ARBA00007015"/>
    </source>
</evidence>
<dbReference type="AlphaFoldDB" id="A0A836CBB7"/>
<accession>A0A836CBB7</accession>
<comment type="caution">
    <text evidence="8">The sequence shown here is derived from an EMBL/GenBank/DDBJ whole genome shotgun (WGS) entry which is preliminary data.</text>
</comment>
<feature type="transmembrane region" description="Helical" evidence="7">
    <location>
        <begin position="325"/>
        <end position="346"/>
    </location>
</feature>
<dbReference type="InterPro" id="IPR036259">
    <property type="entry name" value="MFS_trans_sf"/>
</dbReference>
<comment type="similarity">
    <text evidence="2">Belongs to the major facilitator superfamily. Folate-biopterin transporter (TC 2.A.71) family.</text>
</comment>
<evidence type="ECO:0000313" key="8">
    <source>
        <dbReference type="EMBL" id="KAG5179232.1"/>
    </source>
</evidence>
<evidence type="ECO:0000313" key="9">
    <source>
        <dbReference type="Proteomes" id="UP000664859"/>
    </source>
</evidence>
<comment type="subcellular location">
    <subcellularLocation>
        <location evidence="1">Membrane</location>
        <topology evidence="1">Multi-pass membrane protein</topology>
    </subcellularLocation>
</comment>
<proteinExistence type="inferred from homology"/>
<feature type="transmembrane region" description="Helical" evidence="7">
    <location>
        <begin position="395"/>
        <end position="416"/>
    </location>
</feature>
<feature type="transmembrane region" description="Helical" evidence="7">
    <location>
        <begin position="50"/>
        <end position="71"/>
    </location>
</feature>
<feature type="transmembrane region" description="Helical" evidence="7">
    <location>
        <begin position="293"/>
        <end position="313"/>
    </location>
</feature>
<keyword evidence="3" id="KW-0813">Transport</keyword>
<evidence type="ECO:0000256" key="4">
    <source>
        <dbReference type="ARBA" id="ARBA00022692"/>
    </source>
</evidence>
<keyword evidence="5 7" id="KW-1133">Transmembrane helix</keyword>